<gene>
    <name evidence="1" type="ORF">BO80DRAFT_482533</name>
</gene>
<dbReference type="InterPro" id="IPR036047">
    <property type="entry name" value="F-box-like_dom_sf"/>
</dbReference>
<dbReference type="Gene3D" id="1.20.1280.50">
    <property type="match status" value="1"/>
</dbReference>
<dbReference type="VEuPathDB" id="FungiDB:BO80DRAFT_482533"/>
<keyword evidence="2" id="KW-1185">Reference proteome</keyword>
<dbReference type="RefSeq" id="XP_025571592.1">
    <property type="nucleotide sequence ID" value="XM_025723412.1"/>
</dbReference>
<dbReference type="GeneID" id="37228277"/>
<evidence type="ECO:0000313" key="2">
    <source>
        <dbReference type="Proteomes" id="UP000249402"/>
    </source>
</evidence>
<dbReference type="STRING" id="1448316.A0A395GPH5"/>
<dbReference type="Proteomes" id="UP000249402">
    <property type="component" value="Unassembled WGS sequence"/>
</dbReference>
<evidence type="ECO:0000313" key="1">
    <source>
        <dbReference type="EMBL" id="RAK97264.1"/>
    </source>
</evidence>
<protein>
    <recommendedName>
        <fullName evidence="3">F-box domain-containing protein</fullName>
    </recommendedName>
</protein>
<dbReference type="EMBL" id="KZ824465">
    <property type="protein sequence ID" value="RAK97264.1"/>
    <property type="molecule type" value="Genomic_DNA"/>
</dbReference>
<accession>A0A395GPH5</accession>
<proteinExistence type="predicted"/>
<dbReference type="OrthoDB" id="3800738at2759"/>
<evidence type="ECO:0008006" key="3">
    <source>
        <dbReference type="Google" id="ProtNLM"/>
    </source>
</evidence>
<reference evidence="1 2" key="1">
    <citation type="submission" date="2018-02" db="EMBL/GenBank/DDBJ databases">
        <title>The genomes of Aspergillus section Nigri reveals drivers in fungal speciation.</title>
        <authorList>
            <consortium name="DOE Joint Genome Institute"/>
            <person name="Vesth T.C."/>
            <person name="Nybo J."/>
            <person name="Theobald S."/>
            <person name="Brandl J."/>
            <person name="Frisvad J.C."/>
            <person name="Nielsen K.F."/>
            <person name="Lyhne E.K."/>
            <person name="Kogle M.E."/>
            <person name="Kuo A."/>
            <person name="Riley R."/>
            <person name="Clum A."/>
            <person name="Nolan M."/>
            <person name="Lipzen A."/>
            <person name="Salamov A."/>
            <person name="Henrissat B."/>
            <person name="Wiebenga A."/>
            <person name="De vries R.P."/>
            <person name="Grigoriev I.V."/>
            <person name="Mortensen U.H."/>
            <person name="Andersen M.R."/>
            <person name="Baker S.E."/>
        </authorList>
    </citation>
    <scope>NUCLEOTIDE SEQUENCE [LARGE SCALE GENOMIC DNA]</scope>
    <source>
        <strain evidence="1 2">CBS 121593</strain>
    </source>
</reference>
<dbReference type="SUPFAM" id="SSF81383">
    <property type="entry name" value="F-box domain"/>
    <property type="match status" value="1"/>
</dbReference>
<name>A0A395GPH5_9EURO</name>
<dbReference type="AlphaFoldDB" id="A0A395GPH5"/>
<sequence>MAIMPTGNHRAYVSWRSKFTSPPSTQPHATVAPHSVFLITELLEAILLHVDPFTLLTSAQRVCHFWNTVIQHSHRLQIALFFQPSNNYIPTPHEPCCPENPFLTKLWYPIFFRRHLFTLSFPLLASPLTSKFVPHHIDVYLRREASWRRMLVFQRPDLYVRILELKSDGVEFTVMKDIVYHPAEGFPRLGPLYAFVRKKFSFTARRVFTLQRGFKPRVLERVYWVAHC</sequence>
<organism evidence="1 2">
    <name type="scientific">Aspergillus ibericus CBS 121593</name>
    <dbReference type="NCBI Taxonomy" id="1448316"/>
    <lineage>
        <taxon>Eukaryota</taxon>
        <taxon>Fungi</taxon>
        <taxon>Dikarya</taxon>
        <taxon>Ascomycota</taxon>
        <taxon>Pezizomycotina</taxon>
        <taxon>Eurotiomycetes</taxon>
        <taxon>Eurotiomycetidae</taxon>
        <taxon>Eurotiales</taxon>
        <taxon>Aspergillaceae</taxon>
        <taxon>Aspergillus</taxon>
        <taxon>Aspergillus subgen. Circumdati</taxon>
    </lineage>
</organism>